<accession>A0AAD5R8W8</accession>
<sequence length="116" mass="12371">MVAGDRDCATTSSPADAASASGGDVTSKEQCQGYTVDVKSNASVIMPLLEGTILVRLCTQQTFLPPKVERLAPDVSRSIPLGVFQVLAEATILPHRCVKVCRRETLLNISSNQVIN</sequence>
<dbReference type="Proteomes" id="UP001196413">
    <property type="component" value="Unassembled WGS sequence"/>
</dbReference>
<feature type="region of interest" description="Disordered" evidence="1">
    <location>
        <begin position="1"/>
        <end position="29"/>
    </location>
</feature>
<proteinExistence type="predicted"/>
<evidence type="ECO:0000313" key="3">
    <source>
        <dbReference type="Proteomes" id="UP001196413"/>
    </source>
</evidence>
<dbReference type="AlphaFoldDB" id="A0AAD5R8W8"/>
<gene>
    <name evidence="2" type="ORF">KIN20_034052</name>
</gene>
<keyword evidence="3" id="KW-1185">Reference proteome</keyword>
<organism evidence="2 3">
    <name type="scientific">Parelaphostrongylus tenuis</name>
    <name type="common">Meningeal worm</name>
    <dbReference type="NCBI Taxonomy" id="148309"/>
    <lineage>
        <taxon>Eukaryota</taxon>
        <taxon>Metazoa</taxon>
        <taxon>Ecdysozoa</taxon>
        <taxon>Nematoda</taxon>
        <taxon>Chromadorea</taxon>
        <taxon>Rhabditida</taxon>
        <taxon>Rhabditina</taxon>
        <taxon>Rhabditomorpha</taxon>
        <taxon>Strongyloidea</taxon>
        <taxon>Metastrongylidae</taxon>
        <taxon>Parelaphostrongylus</taxon>
    </lineage>
</organism>
<comment type="caution">
    <text evidence="2">The sequence shown here is derived from an EMBL/GenBank/DDBJ whole genome shotgun (WGS) entry which is preliminary data.</text>
</comment>
<name>A0AAD5R8W8_PARTN</name>
<dbReference type="EMBL" id="JAHQIW010007074">
    <property type="protein sequence ID" value="KAJ1371998.1"/>
    <property type="molecule type" value="Genomic_DNA"/>
</dbReference>
<evidence type="ECO:0000256" key="1">
    <source>
        <dbReference type="SAM" id="MobiDB-lite"/>
    </source>
</evidence>
<evidence type="ECO:0000313" key="2">
    <source>
        <dbReference type="EMBL" id="KAJ1371998.1"/>
    </source>
</evidence>
<protein>
    <submittedName>
        <fullName evidence="2">Uncharacterized protein</fullName>
    </submittedName>
</protein>
<feature type="compositionally biased region" description="Low complexity" evidence="1">
    <location>
        <begin position="9"/>
        <end position="25"/>
    </location>
</feature>
<reference evidence="2" key="1">
    <citation type="submission" date="2021-06" db="EMBL/GenBank/DDBJ databases">
        <title>Parelaphostrongylus tenuis whole genome reference sequence.</title>
        <authorList>
            <person name="Garwood T.J."/>
            <person name="Larsen P.A."/>
            <person name="Fountain-Jones N.M."/>
            <person name="Garbe J.R."/>
            <person name="Macchietto M.G."/>
            <person name="Kania S.A."/>
            <person name="Gerhold R.W."/>
            <person name="Richards J.E."/>
            <person name="Wolf T.M."/>
        </authorList>
    </citation>
    <scope>NUCLEOTIDE SEQUENCE</scope>
    <source>
        <strain evidence="2">MNPRO001-30</strain>
        <tissue evidence="2">Meninges</tissue>
    </source>
</reference>